<reference evidence="2 3" key="1">
    <citation type="submission" date="2024-11" db="EMBL/GenBank/DDBJ databases">
        <title>Chromosome-level genome assembly of Eucalyptus globulus Labill. provides insights into its genome evolution.</title>
        <authorList>
            <person name="Li X."/>
        </authorList>
    </citation>
    <scope>NUCLEOTIDE SEQUENCE [LARGE SCALE GENOMIC DNA]</scope>
    <source>
        <strain evidence="2">CL2024</strain>
        <tissue evidence="2">Fresh tender leaves</tissue>
    </source>
</reference>
<name>A0ABD3L5Z5_EUCGL</name>
<keyword evidence="3" id="KW-1185">Reference proteome</keyword>
<gene>
    <name evidence="2" type="ORF">ACJRO7_015002</name>
</gene>
<feature type="region of interest" description="Disordered" evidence="1">
    <location>
        <begin position="117"/>
        <end position="136"/>
    </location>
</feature>
<sequence>MDSEKIRVRDKPAGSVLRGDKVFSQRVLSRNSSVDHSFRVCYDRRPEGVPFQWEMQPGTPKNLPEEHDLPPLSPPPAVVSSGLPRPCIGCEDLTKEPSGWSKLKFWKKIKIYRRSHNNKGKAPKGPCDGKAGADVPGGGHDKVESFEFWSSDGDLVSPCDLSASTLSTTLSFRDGANSVRSVDYQPRSCGLWKFNALVVHFAKRI</sequence>
<dbReference type="AlphaFoldDB" id="A0ABD3L5Z5"/>
<evidence type="ECO:0000313" key="2">
    <source>
        <dbReference type="EMBL" id="KAL3745988.1"/>
    </source>
</evidence>
<proteinExistence type="predicted"/>
<dbReference type="EMBL" id="JBJKBG010000003">
    <property type="protein sequence ID" value="KAL3745988.1"/>
    <property type="molecule type" value="Genomic_DNA"/>
</dbReference>
<evidence type="ECO:0000313" key="3">
    <source>
        <dbReference type="Proteomes" id="UP001634007"/>
    </source>
</evidence>
<protein>
    <submittedName>
        <fullName evidence="2">Uncharacterized protein</fullName>
    </submittedName>
</protein>
<dbReference type="PANTHER" id="PTHR33257:SF6">
    <property type="entry name" value="OXYSTEROL-BINDING 4B-LIKE PROTEIN"/>
    <property type="match status" value="1"/>
</dbReference>
<accession>A0ABD3L5Z5</accession>
<organism evidence="2 3">
    <name type="scientific">Eucalyptus globulus</name>
    <name type="common">Tasmanian blue gum</name>
    <dbReference type="NCBI Taxonomy" id="34317"/>
    <lineage>
        <taxon>Eukaryota</taxon>
        <taxon>Viridiplantae</taxon>
        <taxon>Streptophyta</taxon>
        <taxon>Embryophyta</taxon>
        <taxon>Tracheophyta</taxon>
        <taxon>Spermatophyta</taxon>
        <taxon>Magnoliopsida</taxon>
        <taxon>eudicotyledons</taxon>
        <taxon>Gunneridae</taxon>
        <taxon>Pentapetalae</taxon>
        <taxon>rosids</taxon>
        <taxon>malvids</taxon>
        <taxon>Myrtales</taxon>
        <taxon>Myrtaceae</taxon>
        <taxon>Myrtoideae</taxon>
        <taxon>Eucalypteae</taxon>
        <taxon>Eucalyptus</taxon>
    </lineage>
</organism>
<comment type="caution">
    <text evidence="2">The sequence shown here is derived from an EMBL/GenBank/DDBJ whole genome shotgun (WGS) entry which is preliminary data.</text>
</comment>
<evidence type="ECO:0000256" key="1">
    <source>
        <dbReference type="SAM" id="MobiDB-lite"/>
    </source>
</evidence>
<dbReference type="Proteomes" id="UP001634007">
    <property type="component" value="Unassembled WGS sequence"/>
</dbReference>
<dbReference type="PANTHER" id="PTHR33257">
    <property type="entry name" value="OS05G0165500 PROTEIN"/>
    <property type="match status" value="1"/>
</dbReference>